<reference evidence="7" key="1">
    <citation type="journal article" date="2023" name="Mol. Phylogenet. Evol.">
        <title>Genome-scale phylogeny and comparative genomics of the fungal order Sordariales.</title>
        <authorList>
            <person name="Hensen N."/>
            <person name="Bonometti L."/>
            <person name="Westerberg I."/>
            <person name="Brannstrom I.O."/>
            <person name="Guillou S."/>
            <person name="Cros-Aarteil S."/>
            <person name="Calhoun S."/>
            <person name="Haridas S."/>
            <person name="Kuo A."/>
            <person name="Mondo S."/>
            <person name="Pangilinan J."/>
            <person name="Riley R."/>
            <person name="LaButti K."/>
            <person name="Andreopoulos B."/>
            <person name="Lipzen A."/>
            <person name="Chen C."/>
            <person name="Yan M."/>
            <person name="Daum C."/>
            <person name="Ng V."/>
            <person name="Clum A."/>
            <person name="Steindorff A."/>
            <person name="Ohm R.A."/>
            <person name="Martin F."/>
            <person name="Silar P."/>
            <person name="Natvig D.O."/>
            <person name="Lalanne C."/>
            <person name="Gautier V."/>
            <person name="Ament-Velasquez S.L."/>
            <person name="Kruys A."/>
            <person name="Hutchinson M.I."/>
            <person name="Powell A.J."/>
            <person name="Barry K."/>
            <person name="Miller A.N."/>
            <person name="Grigoriev I.V."/>
            <person name="Debuchy R."/>
            <person name="Gladieux P."/>
            <person name="Hiltunen Thoren M."/>
            <person name="Johannesson H."/>
        </authorList>
    </citation>
    <scope>NUCLEOTIDE SEQUENCE</scope>
    <source>
        <strain evidence="7">CBS 315.58</strain>
    </source>
</reference>
<keyword evidence="3" id="KW-0862">Zinc</keyword>
<protein>
    <recommendedName>
        <fullName evidence="6">RING-type domain-containing protein</fullName>
    </recommendedName>
</protein>
<sequence length="451" mass="50868">MPRFHWDPSSFSWTGRGRGSGSGSGSGSNPVAPGPPRQLYLLGGEKPYRARQYFKLVRQNRGPLVENASPTKPYPSDSSGPEDEPMNVRDPSPWVWQLAQPPQSNMPVDDEDQIMMDAPLPGPDRDTYFYPGSRREATPEPPADRVTGLETNMWTDIRNWIEHISGTPEAYYARPAPYAVCAACQVVEIAIKGIPRSGNPTYDLGLGTFLICGHILCAQCYNAWSKEQWTKGRGFRCPSCREMSACEGISCQDILYPYIIPPPQHEKPPGTGWKEFLDHVPLTLGEGGVRPVQCHICRATRLVALGRTAKRLFAENVIAGLTNPTAQWCKEAYSDKEMSWFGETTYEPTENMLQRLKKELINEHPSWGGPVHPSLHIIWNQPNMQPGWLAFKRKVKLAYRARVVDEDELDEDERTEELDEEEGGEERMEEDAMVRPQRFPVALRTSDLKNL</sequence>
<feature type="region of interest" description="Disordered" evidence="5">
    <location>
        <begin position="408"/>
        <end position="439"/>
    </location>
</feature>
<dbReference type="Proteomes" id="UP001303160">
    <property type="component" value="Unassembled WGS sequence"/>
</dbReference>
<dbReference type="Gene3D" id="3.30.40.10">
    <property type="entry name" value="Zinc/RING finger domain, C3HC4 (zinc finger)"/>
    <property type="match status" value="1"/>
</dbReference>
<dbReference type="SUPFAM" id="SSF57850">
    <property type="entry name" value="RING/U-box"/>
    <property type="match status" value="1"/>
</dbReference>
<dbReference type="InterPro" id="IPR013083">
    <property type="entry name" value="Znf_RING/FYVE/PHD"/>
</dbReference>
<evidence type="ECO:0000313" key="7">
    <source>
        <dbReference type="EMBL" id="KAK4198400.1"/>
    </source>
</evidence>
<comment type="caution">
    <text evidence="7">The sequence shown here is derived from an EMBL/GenBank/DDBJ whole genome shotgun (WGS) entry which is preliminary data.</text>
</comment>
<dbReference type="EMBL" id="MU863947">
    <property type="protein sequence ID" value="KAK4198400.1"/>
    <property type="molecule type" value="Genomic_DNA"/>
</dbReference>
<organism evidence="7 8">
    <name type="scientific">Triangularia verruculosa</name>
    <dbReference type="NCBI Taxonomy" id="2587418"/>
    <lineage>
        <taxon>Eukaryota</taxon>
        <taxon>Fungi</taxon>
        <taxon>Dikarya</taxon>
        <taxon>Ascomycota</taxon>
        <taxon>Pezizomycotina</taxon>
        <taxon>Sordariomycetes</taxon>
        <taxon>Sordariomycetidae</taxon>
        <taxon>Sordariales</taxon>
        <taxon>Podosporaceae</taxon>
        <taxon>Triangularia</taxon>
    </lineage>
</organism>
<dbReference type="AlphaFoldDB" id="A0AAN7AUY7"/>
<feature type="region of interest" description="Disordered" evidence="5">
    <location>
        <begin position="1"/>
        <end position="91"/>
    </location>
</feature>
<dbReference type="PROSITE" id="PS00518">
    <property type="entry name" value="ZF_RING_1"/>
    <property type="match status" value="1"/>
</dbReference>
<dbReference type="InterPro" id="IPR017907">
    <property type="entry name" value="Znf_RING_CS"/>
</dbReference>
<dbReference type="InterPro" id="IPR001841">
    <property type="entry name" value="Znf_RING"/>
</dbReference>
<keyword evidence="2 4" id="KW-0863">Zinc-finger</keyword>
<evidence type="ECO:0000313" key="8">
    <source>
        <dbReference type="Proteomes" id="UP001303160"/>
    </source>
</evidence>
<evidence type="ECO:0000259" key="6">
    <source>
        <dbReference type="PROSITE" id="PS50089"/>
    </source>
</evidence>
<evidence type="ECO:0000256" key="1">
    <source>
        <dbReference type="ARBA" id="ARBA00022723"/>
    </source>
</evidence>
<evidence type="ECO:0000256" key="2">
    <source>
        <dbReference type="ARBA" id="ARBA00022771"/>
    </source>
</evidence>
<evidence type="ECO:0000256" key="5">
    <source>
        <dbReference type="SAM" id="MobiDB-lite"/>
    </source>
</evidence>
<proteinExistence type="predicted"/>
<accession>A0AAN7AUY7</accession>
<gene>
    <name evidence="7" type="ORF">QBC40DRAFT_230209</name>
</gene>
<feature type="domain" description="RING-type" evidence="6">
    <location>
        <begin position="181"/>
        <end position="241"/>
    </location>
</feature>
<feature type="compositionally biased region" description="Gly residues" evidence="5">
    <location>
        <begin position="16"/>
        <end position="26"/>
    </location>
</feature>
<name>A0AAN7AUY7_9PEZI</name>
<keyword evidence="8" id="KW-1185">Reference proteome</keyword>
<dbReference type="GO" id="GO:0008270">
    <property type="term" value="F:zinc ion binding"/>
    <property type="evidence" value="ECO:0007669"/>
    <property type="project" value="UniProtKB-KW"/>
</dbReference>
<keyword evidence="1" id="KW-0479">Metal-binding</keyword>
<reference evidence="7" key="2">
    <citation type="submission" date="2023-05" db="EMBL/GenBank/DDBJ databases">
        <authorList>
            <consortium name="Lawrence Berkeley National Laboratory"/>
            <person name="Steindorff A."/>
            <person name="Hensen N."/>
            <person name="Bonometti L."/>
            <person name="Westerberg I."/>
            <person name="Brannstrom I.O."/>
            <person name="Guillou S."/>
            <person name="Cros-Aarteil S."/>
            <person name="Calhoun S."/>
            <person name="Haridas S."/>
            <person name="Kuo A."/>
            <person name="Mondo S."/>
            <person name="Pangilinan J."/>
            <person name="Riley R."/>
            <person name="Labutti K."/>
            <person name="Andreopoulos B."/>
            <person name="Lipzen A."/>
            <person name="Chen C."/>
            <person name="Yanf M."/>
            <person name="Daum C."/>
            <person name="Ng V."/>
            <person name="Clum A."/>
            <person name="Ohm R."/>
            <person name="Martin F."/>
            <person name="Silar P."/>
            <person name="Natvig D."/>
            <person name="Lalanne C."/>
            <person name="Gautier V."/>
            <person name="Ament-Velasquez S.L."/>
            <person name="Kruys A."/>
            <person name="Hutchinson M.I."/>
            <person name="Powell A.J."/>
            <person name="Barry K."/>
            <person name="Miller A.N."/>
            <person name="Grigoriev I.V."/>
            <person name="Debuchy R."/>
            <person name="Gladieux P."/>
            <person name="Thoren M.H."/>
            <person name="Johannesson H."/>
        </authorList>
    </citation>
    <scope>NUCLEOTIDE SEQUENCE</scope>
    <source>
        <strain evidence="7">CBS 315.58</strain>
    </source>
</reference>
<dbReference type="PROSITE" id="PS50089">
    <property type="entry name" value="ZF_RING_2"/>
    <property type="match status" value="1"/>
</dbReference>
<feature type="compositionally biased region" description="Acidic residues" evidence="5">
    <location>
        <begin position="408"/>
        <end position="431"/>
    </location>
</feature>
<evidence type="ECO:0000256" key="4">
    <source>
        <dbReference type="PROSITE-ProRule" id="PRU00175"/>
    </source>
</evidence>
<evidence type="ECO:0000256" key="3">
    <source>
        <dbReference type="ARBA" id="ARBA00022833"/>
    </source>
</evidence>